<dbReference type="GO" id="GO:0043679">
    <property type="term" value="C:axon terminus"/>
    <property type="evidence" value="ECO:0007669"/>
    <property type="project" value="TreeGrafter"/>
</dbReference>
<dbReference type="Gene3D" id="1.10.287.70">
    <property type="match status" value="1"/>
</dbReference>
<reference evidence="16" key="1">
    <citation type="journal article" date="2019" name="bioRxiv">
        <title>The Genome of the Zebra Mussel, Dreissena polymorpha: A Resource for Invasive Species Research.</title>
        <authorList>
            <person name="McCartney M.A."/>
            <person name="Auch B."/>
            <person name="Kono T."/>
            <person name="Mallez S."/>
            <person name="Zhang Y."/>
            <person name="Obille A."/>
            <person name="Becker A."/>
            <person name="Abrahante J.E."/>
            <person name="Garbe J."/>
            <person name="Badalamenti J.P."/>
            <person name="Herman A."/>
            <person name="Mangelson H."/>
            <person name="Liachko I."/>
            <person name="Sullivan S."/>
            <person name="Sone E.D."/>
            <person name="Koren S."/>
            <person name="Silverstein K.A.T."/>
            <person name="Beckman K.B."/>
            <person name="Gohl D.M."/>
        </authorList>
    </citation>
    <scope>NUCLEOTIDE SEQUENCE</scope>
    <source>
        <strain evidence="16">Duluth1</strain>
        <tissue evidence="16">Whole animal</tissue>
    </source>
</reference>
<dbReference type="GO" id="GO:0032590">
    <property type="term" value="C:dendrite membrane"/>
    <property type="evidence" value="ECO:0007669"/>
    <property type="project" value="TreeGrafter"/>
</dbReference>
<feature type="compositionally biased region" description="Polar residues" evidence="13">
    <location>
        <begin position="586"/>
        <end position="596"/>
    </location>
</feature>
<evidence type="ECO:0000256" key="6">
    <source>
        <dbReference type="ARBA" id="ARBA00022882"/>
    </source>
</evidence>
<feature type="compositionally biased region" description="Low complexity" evidence="13">
    <location>
        <begin position="574"/>
        <end position="585"/>
    </location>
</feature>
<name>A0A9D4D8X1_DREPO</name>
<dbReference type="EMBL" id="JAIWYP010000011">
    <property type="protein sequence ID" value="KAH3739986.1"/>
    <property type="molecule type" value="Genomic_DNA"/>
</dbReference>
<feature type="region of interest" description="Disordered" evidence="13">
    <location>
        <begin position="545"/>
        <end position="596"/>
    </location>
</feature>
<evidence type="ECO:0000313" key="16">
    <source>
        <dbReference type="EMBL" id="KAH3739986.1"/>
    </source>
</evidence>
<keyword evidence="4 14" id="KW-0812">Transmembrane</keyword>
<dbReference type="InterPro" id="IPR005821">
    <property type="entry name" value="Ion_trans_dom"/>
</dbReference>
<keyword evidence="17" id="KW-1185">Reference proteome</keyword>
<keyword evidence="9" id="KW-0406">Ion transport</keyword>
<feature type="transmembrane region" description="Helical" evidence="14">
    <location>
        <begin position="328"/>
        <end position="348"/>
    </location>
</feature>
<sequence>MHIMSNQQDADNRVIINVGGIRHETYKATLKKIPATRLSRLTEALANYDPVLNEYFFDRHPGVFAQILNYYRSGKLHYPTDVCGPLFEEELEFWGLDSNQVEPCCWMTYTTHRDTQDVLAILDRLDLDTDKPTDDDIMKRFGWDDQYRTGDLNFWQRIKPKIWALFDEPYSSNYAKVIAVVSVFFIIISILSFCLKTHPDMRVPVLSNVTTNFTRGDITWRLEKSKTEPHESFFYIECVSNAWFTFEIIIRFVVAPGKLDFLKAPVNIIDLVATLSFYLDFLLTELKQESDILEFFSIIRIMRLYKLTRHFSGLKILIHTFKASAKELVLLIFFLVLGIVVFAALIYYAERIQHNPTNDFESIPVGLWWAIVTMTTIGYGDMVPKTYVGMFVGSLCALTGVLTIALPVPVIVSNFALFYSHTQARSKLPKKRRRVLPVEAPRGPKGPGGTAPQNRRMNAIKHSPHPGALDVKMGRIAMGGALQEMLPFCNPSSAALATMMRTPAGGNSTPVVNSTHNSSPLPTTQPNANSHSDIVKPNDVIVLHGSKPNDVHNDVIVRGGSNSMKSTNSLNADQPSPTQSPTSTPHASNNLVTVNT</sequence>
<dbReference type="InterPro" id="IPR028325">
    <property type="entry name" value="VG_K_chnl"/>
</dbReference>
<dbReference type="GO" id="GO:0042734">
    <property type="term" value="C:presynaptic membrane"/>
    <property type="evidence" value="ECO:0007669"/>
    <property type="project" value="TreeGrafter"/>
</dbReference>
<dbReference type="InterPro" id="IPR003968">
    <property type="entry name" value="K_chnl_volt-dep_Kv"/>
</dbReference>
<evidence type="ECO:0000256" key="5">
    <source>
        <dbReference type="ARBA" id="ARBA00022826"/>
    </source>
</evidence>
<dbReference type="PRINTS" id="PR01498">
    <property type="entry name" value="SHAWCHANNEL"/>
</dbReference>
<dbReference type="FunFam" id="1.20.120.350:FF:000047">
    <property type="entry name" value="Uncharacterized protein, isoform C"/>
    <property type="match status" value="1"/>
</dbReference>
<keyword evidence="3" id="KW-0633">Potassium transport</keyword>
<evidence type="ECO:0000256" key="4">
    <source>
        <dbReference type="ARBA" id="ARBA00022692"/>
    </source>
</evidence>
<dbReference type="GO" id="GO:0032809">
    <property type="term" value="C:neuronal cell body membrane"/>
    <property type="evidence" value="ECO:0007669"/>
    <property type="project" value="TreeGrafter"/>
</dbReference>
<dbReference type="InterPro" id="IPR011333">
    <property type="entry name" value="SKP1/BTB/POZ_sf"/>
</dbReference>
<dbReference type="GO" id="GO:0008076">
    <property type="term" value="C:voltage-gated potassium channel complex"/>
    <property type="evidence" value="ECO:0007669"/>
    <property type="project" value="InterPro"/>
</dbReference>
<dbReference type="InterPro" id="IPR003974">
    <property type="entry name" value="K_chnl_volt-dep_Kv3"/>
</dbReference>
<gene>
    <name evidence="16" type="ORF">DPMN_046678</name>
</gene>
<dbReference type="SUPFAM" id="SSF54695">
    <property type="entry name" value="POZ domain"/>
    <property type="match status" value="1"/>
</dbReference>
<feature type="transmembrane region" description="Helical" evidence="14">
    <location>
        <begin position="391"/>
        <end position="419"/>
    </location>
</feature>
<accession>A0A9D4D8X1</accession>
<evidence type="ECO:0000259" key="15">
    <source>
        <dbReference type="SMART" id="SM00225"/>
    </source>
</evidence>
<keyword evidence="8 14" id="KW-1133">Transmembrane helix</keyword>
<dbReference type="GO" id="GO:0045211">
    <property type="term" value="C:postsynaptic membrane"/>
    <property type="evidence" value="ECO:0007669"/>
    <property type="project" value="TreeGrafter"/>
</dbReference>
<protein>
    <recommendedName>
        <fullName evidence="15">BTB domain-containing protein</fullName>
    </recommendedName>
</protein>
<dbReference type="Gene3D" id="3.30.710.10">
    <property type="entry name" value="Potassium Channel Kv1.1, Chain A"/>
    <property type="match status" value="1"/>
</dbReference>
<comment type="caution">
    <text evidence="16">The sequence shown here is derived from an EMBL/GenBank/DDBJ whole genome shotgun (WGS) entry which is preliminary data.</text>
</comment>
<feature type="transmembrane region" description="Helical" evidence="14">
    <location>
        <begin position="174"/>
        <end position="195"/>
    </location>
</feature>
<evidence type="ECO:0000256" key="9">
    <source>
        <dbReference type="ARBA" id="ARBA00023065"/>
    </source>
</evidence>
<comment type="similarity">
    <text evidence="12">Belongs to the potassium channel family. C (Shaw) (TC 1.A.1.2) subfamily. Shaw sub-subfamily.</text>
</comment>
<evidence type="ECO:0000256" key="8">
    <source>
        <dbReference type="ARBA" id="ARBA00022989"/>
    </source>
</evidence>
<evidence type="ECO:0000256" key="2">
    <source>
        <dbReference type="ARBA" id="ARBA00022448"/>
    </source>
</evidence>
<dbReference type="GO" id="GO:0051260">
    <property type="term" value="P:protein homooligomerization"/>
    <property type="evidence" value="ECO:0007669"/>
    <property type="project" value="InterPro"/>
</dbReference>
<dbReference type="SMART" id="SM00225">
    <property type="entry name" value="BTB"/>
    <property type="match status" value="1"/>
</dbReference>
<evidence type="ECO:0000256" key="7">
    <source>
        <dbReference type="ARBA" id="ARBA00022958"/>
    </source>
</evidence>
<evidence type="ECO:0000256" key="10">
    <source>
        <dbReference type="ARBA" id="ARBA00023136"/>
    </source>
</evidence>
<dbReference type="CDD" id="cd18416">
    <property type="entry name" value="BTB_Shaw-like"/>
    <property type="match status" value="1"/>
</dbReference>
<reference evidence="16" key="2">
    <citation type="submission" date="2020-11" db="EMBL/GenBank/DDBJ databases">
        <authorList>
            <person name="McCartney M.A."/>
            <person name="Auch B."/>
            <person name="Kono T."/>
            <person name="Mallez S."/>
            <person name="Becker A."/>
            <person name="Gohl D.M."/>
            <person name="Silverstein K.A.T."/>
            <person name="Koren S."/>
            <person name="Bechman K.B."/>
            <person name="Herman A."/>
            <person name="Abrahante J.E."/>
            <person name="Garbe J."/>
        </authorList>
    </citation>
    <scope>NUCLEOTIDE SEQUENCE</scope>
    <source>
        <strain evidence="16">Duluth1</strain>
        <tissue evidence="16">Whole animal</tissue>
    </source>
</reference>
<organism evidence="16 17">
    <name type="scientific">Dreissena polymorpha</name>
    <name type="common">Zebra mussel</name>
    <name type="synonym">Mytilus polymorpha</name>
    <dbReference type="NCBI Taxonomy" id="45954"/>
    <lineage>
        <taxon>Eukaryota</taxon>
        <taxon>Metazoa</taxon>
        <taxon>Spiralia</taxon>
        <taxon>Lophotrochozoa</taxon>
        <taxon>Mollusca</taxon>
        <taxon>Bivalvia</taxon>
        <taxon>Autobranchia</taxon>
        <taxon>Heteroconchia</taxon>
        <taxon>Euheterodonta</taxon>
        <taxon>Imparidentia</taxon>
        <taxon>Neoheterodontei</taxon>
        <taxon>Myida</taxon>
        <taxon>Dreissenoidea</taxon>
        <taxon>Dreissenidae</taxon>
        <taxon>Dreissena</taxon>
    </lineage>
</organism>
<feature type="region of interest" description="Disordered" evidence="13">
    <location>
        <begin position="429"/>
        <end position="465"/>
    </location>
</feature>
<dbReference type="FunFam" id="3.30.710.10:FF:000020">
    <property type="entry name" value="Potassium voltage-gated channel protein Shaw"/>
    <property type="match status" value="1"/>
</dbReference>
<evidence type="ECO:0000256" key="11">
    <source>
        <dbReference type="ARBA" id="ARBA00023303"/>
    </source>
</evidence>
<dbReference type="InterPro" id="IPR027359">
    <property type="entry name" value="Volt_channel_dom_sf"/>
</dbReference>
<keyword evidence="11" id="KW-0407">Ion channel</keyword>
<dbReference type="PANTHER" id="PTHR11537:SF252">
    <property type="entry name" value="POTASSIUM VOLTAGE-GATED CHANNEL PROTEIN SHAW"/>
    <property type="match status" value="1"/>
</dbReference>
<dbReference type="PRINTS" id="PR00169">
    <property type="entry name" value="KCHANNEL"/>
</dbReference>
<feature type="domain" description="BTB" evidence="15">
    <location>
        <begin position="12"/>
        <end position="112"/>
    </location>
</feature>
<feature type="compositionally biased region" description="Polar residues" evidence="13">
    <location>
        <begin position="505"/>
        <end position="532"/>
    </location>
</feature>
<dbReference type="SUPFAM" id="SSF81324">
    <property type="entry name" value="Voltage-gated potassium channels"/>
    <property type="match status" value="1"/>
</dbReference>
<proteinExistence type="inferred from homology"/>
<dbReference type="AlphaFoldDB" id="A0A9D4D8X1"/>
<evidence type="ECO:0000313" key="17">
    <source>
        <dbReference type="Proteomes" id="UP000828390"/>
    </source>
</evidence>
<keyword evidence="2" id="KW-0813">Transport</keyword>
<comment type="subcellular location">
    <subcellularLocation>
        <location evidence="1">Membrane</location>
        <topology evidence="1">Multi-pass membrane protein</topology>
    </subcellularLocation>
</comment>
<evidence type="ECO:0000256" key="1">
    <source>
        <dbReference type="ARBA" id="ARBA00004141"/>
    </source>
</evidence>
<keyword evidence="10 14" id="KW-0472">Membrane</keyword>
<dbReference type="Pfam" id="PF00520">
    <property type="entry name" value="Ion_trans"/>
    <property type="match status" value="1"/>
</dbReference>
<dbReference type="Gene3D" id="1.20.120.350">
    <property type="entry name" value="Voltage-gated potassium channels. Chain C"/>
    <property type="match status" value="1"/>
</dbReference>
<evidence type="ECO:0000256" key="13">
    <source>
        <dbReference type="SAM" id="MobiDB-lite"/>
    </source>
</evidence>
<dbReference type="InterPro" id="IPR003131">
    <property type="entry name" value="T1-type_BTB"/>
</dbReference>
<dbReference type="PRINTS" id="PR01491">
    <property type="entry name" value="KVCHANNEL"/>
</dbReference>
<dbReference type="FunFam" id="1.10.287.70:FF:000002">
    <property type="entry name" value="Potassium voltage-gated channel subfamily a member"/>
    <property type="match status" value="1"/>
</dbReference>
<keyword evidence="6" id="KW-0851">Voltage-gated channel</keyword>
<dbReference type="InterPro" id="IPR000210">
    <property type="entry name" value="BTB/POZ_dom"/>
</dbReference>
<dbReference type="PANTHER" id="PTHR11537">
    <property type="entry name" value="VOLTAGE-GATED POTASSIUM CHANNEL"/>
    <property type="match status" value="1"/>
</dbReference>
<keyword evidence="5" id="KW-0631">Potassium channel</keyword>
<feature type="transmembrane region" description="Helical" evidence="14">
    <location>
        <begin position="360"/>
        <end position="379"/>
    </location>
</feature>
<dbReference type="Proteomes" id="UP000828390">
    <property type="component" value="Unassembled WGS sequence"/>
</dbReference>
<evidence type="ECO:0000256" key="3">
    <source>
        <dbReference type="ARBA" id="ARBA00022538"/>
    </source>
</evidence>
<evidence type="ECO:0000256" key="14">
    <source>
        <dbReference type="SAM" id="Phobius"/>
    </source>
</evidence>
<feature type="compositionally biased region" description="Polar residues" evidence="13">
    <location>
        <begin position="560"/>
        <end position="573"/>
    </location>
</feature>
<dbReference type="Pfam" id="PF02214">
    <property type="entry name" value="BTB_2"/>
    <property type="match status" value="1"/>
</dbReference>
<evidence type="ECO:0000256" key="12">
    <source>
        <dbReference type="ARBA" id="ARBA00061303"/>
    </source>
</evidence>
<dbReference type="GO" id="GO:0001508">
    <property type="term" value="P:action potential"/>
    <property type="evidence" value="ECO:0007669"/>
    <property type="project" value="TreeGrafter"/>
</dbReference>
<keyword evidence="7" id="KW-0630">Potassium</keyword>
<feature type="region of interest" description="Disordered" evidence="13">
    <location>
        <begin position="501"/>
        <end position="533"/>
    </location>
</feature>
<dbReference type="GO" id="GO:0005251">
    <property type="term" value="F:delayed rectifier potassium channel activity"/>
    <property type="evidence" value="ECO:0007669"/>
    <property type="project" value="TreeGrafter"/>
</dbReference>